<dbReference type="EMBL" id="CP096829">
    <property type="protein sequence ID" value="UPZ17811.1"/>
    <property type="molecule type" value="Genomic_DNA"/>
</dbReference>
<evidence type="ECO:0000259" key="1">
    <source>
        <dbReference type="Pfam" id="PF17293"/>
    </source>
</evidence>
<dbReference type="Proteomes" id="UP000829998">
    <property type="component" value="Chromosome"/>
</dbReference>
<feature type="domain" description="Arm DNA-binding" evidence="1">
    <location>
        <begin position="6"/>
        <end position="94"/>
    </location>
</feature>
<organism evidence="2 3">
    <name type="scientific">Flavobacterium humidisoli</name>
    <dbReference type="NCBI Taxonomy" id="2937442"/>
    <lineage>
        <taxon>Bacteria</taxon>
        <taxon>Pseudomonadati</taxon>
        <taxon>Bacteroidota</taxon>
        <taxon>Flavobacteriia</taxon>
        <taxon>Flavobacteriales</taxon>
        <taxon>Flavobacteriaceae</taxon>
        <taxon>Flavobacterium</taxon>
    </lineage>
</organism>
<reference evidence="2 3" key="1">
    <citation type="submission" date="2022-04" db="EMBL/GenBank/DDBJ databases">
        <authorList>
            <person name="Ra J.-S."/>
            <person name="Kim S.-B."/>
        </authorList>
    </citation>
    <scope>NUCLEOTIDE SEQUENCE [LARGE SCALE GENOMIC DNA]</scope>
    <source>
        <strain evidence="2 3">MMS21-Er5</strain>
    </source>
</reference>
<keyword evidence="2" id="KW-0238">DNA-binding</keyword>
<evidence type="ECO:0000313" key="2">
    <source>
        <dbReference type="EMBL" id="UPZ17811.1"/>
    </source>
</evidence>
<accession>A0ABY4LXK6</accession>
<gene>
    <name evidence="2" type="ORF">M0M44_10775</name>
</gene>
<dbReference type="GO" id="GO:0003677">
    <property type="term" value="F:DNA binding"/>
    <property type="evidence" value="ECO:0007669"/>
    <property type="project" value="UniProtKB-KW"/>
</dbReference>
<sequence length="126" mass="15333">MLKIYFFLKLGKLNWKNESPVYVRLWHEHDSITISTGHYITKERWDFTNKLRRVLRLEEEKTLRRSLDAFQLAIEKKFNEIIRRDESFSLRTLKNELKGKTHDKITVLSILEIHISYFSRKVNHDE</sequence>
<keyword evidence="3" id="KW-1185">Reference proteome</keyword>
<evidence type="ECO:0000313" key="3">
    <source>
        <dbReference type="Proteomes" id="UP000829998"/>
    </source>
</evidence>
<dbReference type="InterPro" id="IPR035386">
    <property type="entry name" value="Arm-DNA-bind_5"/>
</dbReference>
<dbReference type="Pfam" id="PF17293">
    <property type="entry name" value="Arm-DNA-bind_5"/>
    <property type="match status" value="1"/>
</dbReference>
<proteinExistence type="predicted"/>
<dbReference type="RefSeq" id="WP_248729749.1">
    <property type="nucleotide sequence ID" value="NZ_CP096829.1"/>
</dbReference>
<protein>
    <submittedName>
        <fullName evidence="2">Arm DNA-binding domain-containing protein</fullName>
    </submittedName>
</protein>
<name>A0ABY4LXK6_9FLAO</name>